<dbReference type="Gene3D" id="3.90.245.10">
    <property type="entry name" value="Ribonucleoside hydrolase-like"/>
    <property type="match status" value="1"/>
</dbReference>
<organism evidence="4">
    <name type="scientific">uncultured Anaerotruncus sp</name>
    <dbReference type="NCBI Taxonomy" id="905011"/>
    <lineage>
        <taxon>Bacteria</taxon>
        <taxon>Bacillati</taxon>
        <taxon>Bacillota</taxon>
        <taxon>Clostridia</taxon>
        <taxon>Eubacteriales</taxon>
        <taxon>Oscillospiraceae</taxon>
        <taxon>Anaerotruncus</taxon>
        <taxon>environmental samples</taxon>
    </lineage>
</organism>
<dbReference type="AlphaFoldDB" id="A0A1C6IGD3"/>
<name>A0A1C6IGD3_9FIRM</name>
<dbReference type="GO" id="GO:0016799">
    <property type="term" value="F:hydrolase activity, hydrolyzing N-glycosyl compounds"/>
    <property type="evidence" value="ECO:0007669"/>
    <property type="project" value="InterPro"/>
</dbReference>
<gene>
    <name evidence="4" type="primary">rihA_7</name>
    <name evidence="4" type="ORF">SAMEA3545359_01438</name>
</gene>
<protein>
    <submittedName>
        <fullName evidence="4">Pyrimidine-specific ribonucleoside hydrolase rihA</fullName>
        <ecNumber evidence="4">3.2.-.-</ecNumber>
    </submittedName>
</protein>
<sequence>MDKRKILIDTDTGSDDAVAMLLALRDPSVEVVAVTTVAGNVPLEQATKNALITIHMAGTYAPPVYQGLAKPICSQMQHAFGAHGKDGMGDVGLVPPADMQPKAEHAVDALMRILKQHPAGELELVTLGPTCNIGTLIMRAPDLVKKLRRITVMGGAWMEPGDYWVPPAESNIRNDVESANLILGCGVPVVMVPINVCRGDILTTEEEIEMLTASGPVGKFSVDCNRTLIGFNKQRWGRAVIDPADPVAMAVALCPDCVEEKKDCVMEFETRGRYTRGVMVYDYWNRAGKPINATLITKVSERRYKDYAYNLLRG</sequence>
<dbReference type="InterPro" id="IPR001910">
    <property type="entry name" value="Inosine/uridine_hydrolase_dom"/>
</dbReference>
<evidence type="ECO:0000313" key="4">
    <source>
        <dbReference type="EMBL" id="SCJ68887.1"/>
    </source>
</evidence>
<evidence type="ECO:0000259" key="3">
    <source>
        <dbReference type="Pfam" id="PF01156"/>
    </source>
</evidence>
<keyword evidence="2 4" id="KW-0326">Glycosidase</keyword>
<dbReference type="PROSITE" id="PS01247">
    <property type="entry name" value="IUNH"/>
    <property type="match status" value="1"/>
</dbReference>
<accession>A0A1C6IGD3</accession>
<dbReference type="PANTHER" id="PTHR46190">
    <property type="entry name" value="SI:CH211-201H21.5-RELATED"/>
    <property type="match status" value="1"/>
</dbReference>
<dbReference type="InterPro" id="IPR015910">
    <property type="entry name" value="I/U_nuclsd_hydro_CS"/>
</dbReference>
<evidence type="ECO:0000256" key="1">
    <source>
        <dbReference type="ARBA" id="ARBA00022801"/>
    </source>
</evidence>
<proteinExistence type="predicted"/>
<reference evidence="4" key="1">
    <citation type="submission" date="2015-09" db="EMBL/GenBank/DDBJ databases">
        <authorList>
            <consortium name="Pathogen Informatics"/>
        </authorList>
    </citation>
    <scope>NUCLEOTIDE SEQUENCE</scope>
    <source>
        <strain evidence="4">2789STDY5834896</strain>
    </source>
</reference>
<dbReference type="InterPro" id="IPR052775">
    <property type="entry name" value="IUN_hydrolase"/>
</dbReference>
<feature type="domain" description="Inosine/uridine-preferring nucleoside hydrolase" evidence="3">
    <location>
        <begin position="6"/>
        <end position="305"/>
    </location>
</feature>
<dbReference type="EC" id="3.2.-.-" evidence="4"/>
<dbReference type="SUPFAM" id="SSF53590">
    <property type="entry name" value="Nucleoside hydrolase"/>
    <property type="match status" value="1"/>
</dbReference>
<dbReference type="EMBL" id="FMHG01000001">
    <property type="protein sequence ID" value="SCJ68887.1"/>
    <property type="molecule type" value="Genomic_DNA"/>
</dbReference>
<keyword evidence="1 4" id="KW-0378">Hydrolase</keyword>
<dbReference type="InterPro" id="IPR036452">
    <property type="entry name" value="Ribo_hydro-like"/>
</dbReference>
<dbReference type="PANTHER" id="PTHR46190:SF1">
    <property type="entry name" value="SI:CH211-201H21.5"/>
    <property type="match status" value="1"/>
</dbReference>
<evidence type="ECO:0000256" key="2">
    <source>
        <dbReference type="ARBA" id="ARBA00023295"/>
    </source>
</evidence>
<dbReference type="Pfam" id="PF01156">
    <property type="entry name" value="IU_nuc_hydro"/>
    <property type="match status" value="1"/>
</dbReference>